<evidence type="ECO:0000256" key="1">
    <source>
        <dbReference type="SAM" id="MobiDB-lite"/>
    </source>
</evidence>
<feature type="region of interest" description="Disordered" evidence="1">
    <location>
        <begin position="141"/>
        <end position="208"/>
    </location>
</feature>
<feature type="compositionally biased region" description="Pro residues" evidence="1">
    <location>
        <begin position="199"/>
        <end position="208"/>
    </location>
</feature>
<keyword evidence="3" id="KW-1185">Reference proteome</keyword>
<comment type="caution">
    <text evidence="2">The sequence shown here is derived from an EMBL/GenBank/DDBJ whole genome shotgun (WGS) entry which is preliminary data.</text>
</comment>
<evidence type="ECO:0000313" key="3">
    <source>
        <dbReference type="Proteomes" id="UP000027178"/>
    </source>
</evidence>
<evidence type="ECO:0000313" key="2">
    <source>
        <dbReference type="EMBL" id="KDN82808.1"/>
    </source>
</evidence>
<dbReference type="HOGENOM" id="CLU_1319502_0_0_11"/>
<dbReference type="EMBL" id="JNBY01000101">
    <property type="protein sequence ID" value="KDN82808.1"/>
    <property type="molecule type" value="Genomic_DNA"/>
</dbReference>
<accession>A0A066YMV5</accession>
<reference evidence="2 3" key="1">
    <citation type="submission" date="2014-05" db="EMBL/GenBank/DDBJ databases">
        <title>Draft Genome Sequence of Kitasatospora cheerisanensis KCTC 2395.</title>
        <authorList>
            <person name="Nam D.H."/>
        </authorList>
    </citation>
    <scope>NUCLEOTIDE SEQUENCE [LARGE SCALE GENOMIC DNA]</scope>
    <source>
        <strain evidence="2 3">KCTC 2395</strain>
    </source>
</reference>
<dbReference type="PATRIC" id="fig|1348663.4.peg.5239"/>
<dbReference type="AlphaFoldDB" id="A0A066YMV5"/>
<feature type="compositionally biased region" description="Pro residues" evidence="1">
    <location>
        <begin position="173"/>
        <end position="190"/>
    </location>
</feature>
<sequence>MRPPSCSHRILTADRSRRGASATCGEPRTAPRHSGHPECRSQAAGRTAARGRIRPEARRTGVTWGRCAAFIQGSAATRTGIAGPVAARATVSGTGHASFDPVRPGHGRRGSPGRAANPVGAAGRRSGSALVRAACSGGRAVQSAIEHARGRPGPQPSAGRGEESPVTDSRPPQAAPQPLQPVNPPVPGGAPAPAGASAPPFPHIRPTR</sequence>
<name>A0A066YMV5_9ACTN</name>
<organism evidence="2 3">
    <name type="scientific">Kitasatospora cheerisanensis KCTC 2395</name>
    <dbReference type="NCBI Taxonomy" id="1348663"/>
    <lineage>
        <taxon>Bacteria</taxon>
        <taxon>Bacillati</taxon>
        <taxon>Actinomycetota</taxon>
        <taxon>Actinomycetes</taxon>
        <taxon>Kitasatosporales</taxon>
        <taxon>Streptomycetaceae</taxon>
        <taxon>Kitasatospora</taxon>
    </lineage>
</organism>
<feature type="region of interest" description="Disordered" evidence="1">
    <location>
        <begin position="1"/>
        <end position="51"/>
    </location>
</feature>
<feature type="region of interest" description="Disordered" evidence="1">
    <location>
        <begin position="92"/>
        <end position="125"/>
    </location>
</feature>
<proteinExistence type="predicted"/>
<gene>
    <name evidence="2" type="ORF">KCH_54120</name>
</gene>
<dbReference type="Proteomes" id="UP000027178">
    <property type="component" value="Unassembled WGS sequence"/>
</dbReference>
<protein>
    <submittedName>
        <fullName evidence="2">Uncharacterized protein</fullName>
    </submittedName>
</protein>